<evidence type="ECO:0000256" key="4">
    <source>
        <dbReference type="ARBA" id="ARBA00022692"/>
    </source>
</evidence>
<dbReference type="SUPFAM" id="SSF48452">
    <property type="entry name" value="TPR-like"/>
    <property type="match status" value="1"/>
</dbReference>
<dbReference type="GO" id="GO:0016020">
    <property type="term" value="C:membrane"/>
    <property type="evidence" value="ECO:0007669"/>
    <property type="project" value="UniProtKB-SubCell"/>
</dbReference>
<evidence type="ECO:0000256" key="6">
    <source>
        <dbReference type="ARBA" id="ARBA00023136"/>
    </source>
</evidence>
<dbReference type="GO" id="GO:0000030">
    <property type="term" value="F:mannosyltransferase activity"/>
    <property type="evidence" value="ECO:0007669"/>
    <property type="project" value="TreeGrafter"/>
</dbReference>
<proteinExistence type="predicted"/>
<name>A0A3A4QVJ5_9BACT</name>
<evidence type="ECO:0000313" key="9">
    <source>
        <dbReference type="Proteomes" id="UP000266426"/>
    </source>
</evidence>
<reference evidence="8 9" key="1">
    <citation type="journal article" date="2017" name="ISME J.">
        <title>Energy and carbon metabolisms in a deep terrestrial subsurface fluid microbial community.</title>
        <authorList>
            <person name="Momper L."/>
            <person name="Jungbluth S.P."/>
            <person name="Lee M.D."/>
            <person name="Amend J.P."/>
        </authorList>
    </citation>
    <scope>NUCLEOTIDE SEQUENCE [LARGE SCALE GENOMIC DNA]</scope>
    <source>
        <strain evidence="8">SURF_26</strain>
    </source>
</reference>
<keyword evidence="6 7" id="KW-0472">Membrane</keyword>
<feature type="transmembrane region" description="Helical" evidence="7">
    <location>
        <begin position="229"/>
        <end position="249"/>
    </location>
</feature>
<feature type="transmembrane region" description="Helical" evidence="7">
    <location>
        <begin position="112"/>
        <end position="134"/>
    </location>
</feature>
<keyword evidence="4 7" id="KW-0812">Transmembrane</keyword>
<dbReference type="PANTHER" id="PTHR31488">
    <property type="entry name" value="DPY-19-LIKE 1, LIKE (H. SAPIENS)"/>
    <property type="match status" value="1"/>
</dbReference>
<dbReference type="Pfam" id="PF10034">
    <property type="entry name" value="Dpy19"/>
    <property type="match status" value="2"/>
</dbReference>
<dbReference type="InterPro" id="IPR018732">
    <property type="entry name" value="Dpy-19/Dpy-19-like"/>
</dbReference>
<evidence type="ECO:0000256" key="7">
    <source>
        <dbReference type="SAM" id="Phobius"/>
    </source>
</evidence>
<keyword evidence="2" id="KW-0328">Glycosyltransferase</keyword>
<evidence type="ECO:0000256" key="3">
    <source>
        <dbReference type="ARBA" id="ARBA00022679"/>
    </source>
</evidence>
<dbReference type="Proteomes" id="UP000266426">
    <property type="component" value="Unassembled WGS sequence"/>
</dbReference>
<evidence type="ECO:0000256" key="5">
    <source>
        <dbReference type="ARBA" id="ARBA00022989"/>
    </source>
</evidence>
<feature type="transmembrane region" description="Helical" evidence="7">
    <location>
        <begin position="140"/>
        <end position="158"/>
    </location>
</feature>
<feature type="transmembrane region" description="Helical" evidence="7">
    <location>
        <begin position="170"/>
        <end position="186"/>
    </location>
</feature>
<dbReference type="EMBL" id="QZJZ01000092">
    <property type="protein sequence ID" value="RJP56699.1"/>
    <property type="molecule type" value="Genomic_DNA"/>
</dbReference>
<dbReference type="AlphaFoldDB" id="A0A3A4QVJ5"/>
<accession>A0A3A4QVJ5</accession>
<evidence type="ECO:0000256" key="1">
    <source>
        <dbReference type="ARBA" id="ARBA00004141"/>
    </source>
</evidence>
<dbReference type="Gene3D" id="1.25.40.10">
    <property type="entry name" value="Tetratricopeptide repeat domain"/>
    <property type="match status" value="1"/>
</dbReference>
<feature type="transmembrane region" description="Helical" evidence="7">
    <location>
        <begin position="377"/>
        <end position="410"/>
    </location>
</feature>
<dbReference type="InterPro" id="IPR011990">
    <property type="entry name" value="TPR-like_helical_dom_sf"/>
</dbReference>
<comment type="subcellular location">
    <subcellularLocation>
        <location evidence="1">Membrane</location>
        <topology evidence="1">Multi-pass membrane protein</topology>
    </subcellularLocation>
</comment>
<feature type="transmembrane region" description="Helical" evidence="7">
    <location>
        <begin position="192"/>
        <end position="208"/>
    </location>
</feature>
<protein>
    <submittedName>
        <fullName evidence="8">Tetratricopeptide repeat protein</fullName>
    </submittedName>
</protein>
<sequence length="664" mass="77042">MFMANFKFIKMFCVAGLLLVIIGMAYHLRVSTWRMQEKEFGKPLMFTLESALLFRYANLALQDAIPDHDSVVEYPAGVNPAHYFSLGGEIFFAKIYKICASLWKGIPDFERFYRYALPAYFLILSVPALFFIGYTCTSSSAMGLLLACWYAVALPAVIRSTGQEFMRENFALPILCVHIAFFIYALKEGKRSLFWLSGLLVGLAWWMWDMTHMYLYVLAIFMVFWQIRWRWCLAVIVPVIVITLVNPYLRFHHAYTSVPVLVISATTLINRYFDGKKAVLLRAFSFVMLCAVSYYSGYGSDYNHFSELIFAKLRFFNTKPLDPLLLSFNVRVLWAPALHSATFSDILKNFGCVLSIFVIIILLIFRKKTSYQLFEKYILWFFAVFLLFYVLFVRVHVFTIIFGILLAVIFWRNTSTRVAKACVFVFFVLVVSGEYTRTLAQRPYMGRDAEYSSLRELTQWINDNTDRTDPILASYNLAGPIVLYGKRSVILQPKFEKSGTREKYHKFLETLFLNSEEPFYNFSQTHGARYFVYEKGFSWNKSVYAPAYCMAISSDSISETLAARFEGSHPGLHKFYPVYENFSFTVFRIVSSEEESAARACFDKAERYLTENQPEEAETMYRRALALFPGFREARLKLGTSLWIQGMKEEAHKQWEIGRRLVVN</sequence>
<comment type="caution">
    <text evidence="8">The sequence shown here is derived from an EMBL/GenBank/DDBJ whole genome shotgun (WGS) entry which is preliminary data.</text>
</comment>
<gene>
    <name evidence="8" type="ORF">C4541_11880</name>
</gene>
<feature type="transmembrane region" description="Helical" evidence="7">
    <location>
        <begin position="280"/>
        <end position="298"/>
    </location>
</feature>
<organism evidence="8 9">
    <name type="scientific">Candidatus Auribacter fodinae</name>
    <dbReference type="NCBI Taxonomy" id="2093366"/>
    <lineage>
        <taxon>Bacteria</taxon>
        <taxon>Pseudomonadati</taxon>
        <taxon>Candidatus Auribacterota</taxon>
        <taxon>Candidatus Auribacteria</taxon>
        <taxon>Candidatus Auribacterales</taxon>
        <taxon>Candidatus Auribacteraceae</taxon>
        <taxon>Candidatus Auribacter</taxon>
    </lineage>
</organism>
<keyword evidence="3" id="KW-0808">Transferase</keyword>
<feature type="transmembrane region" description="Helical" evidence="7">
    <location>
        <begin position="346"/>
        <end position="365"/>
    </location>
</feature>
<keyword evidence="5 7" id="KW-1133">Transmembrane helix</keyword>
<evidence type="ECO:0000256" key="2">
    <source>
        <dbReference type="ARBA" id="ARBA00022676"/>
    </source>
</evidence>
<dbReference type="PANTHER" id="PTHR31488:SF1">
    <property type="entry name" value="C-MANNOSYLTRANSFERASE DPY19L1"/>
    <property type="match status" value="1"/>
</dbReference>
<feature type="transmembrane region" description="Helical" evidence="7">
    <location>
        <begin position="6"/>
        <end position="28"/>
    </location>
</feature>
<evidence type="ECO:0000313" key="8">
    <source>
        <dbReference type="EMBL" id="RJP56699.1"/>
    </source>
</evidence>
<dbReference type="Pfam" id="PF13428">
    <property type="entry name" value="TPR_14"/>
    <property type="match status" value="1"/>
</dbReference>